<feature type="domain" description="VOC" evidence="2">
    <location>
        <begin position="15"/>
        <end position="158"/>
    </location>
</feature>
<dbReference type="AlphaFoldDB" id="A0A0P6X1D1"/>
<dbReference type="InterPro" id="IPR037523">
    <property type="entry name" value="VOC_core"/>
</dbReference>
<dbReference type="EMBL" id="LGCL01000036">
    <property type="protein sequence ID" value="KPL73068.1"/>
    <property type="molecule type" value="Genomic_DNA"/>
</dbReference>
<dbReference type="OrthoDB" id="9788468at2"/>
<dbReference type="STRING" id="1134406.ADN00_14845"/>
<comment type="caution">
    <text evidence="3">The sequence shown here is derived from an EMBL/GenBank/DDBJ whole genome shotgun (WGS) entry which is preliminary data.</text>
</comment>
<organism evidence="3 4">
    <name type="scientific">Ornatilinea apprima</name>
    <dbReference type="NCBI Taxonomy" id="1134406"/>
    <lineage>
        <taxon>Bacteria</taxon>
        <taxon>Bacillati</taxon>
        <taxon>Chloroflexota</taxon>
        <taxon>Anaerolineae</taxon>
        <taxon>Anaerolineales</taxon>
        <taxon>Anaerolineaceae</taxon>
        <taxon>Ornatilinea</taxon>
    </lineage>
</organism>
<protein>
    <recommendedName>
        <fullName evidence="2">VOC domain-containing protein</fullName>
    </recommendedName>
</protein>
<evidence type="ECO:0000259" key="2">
    <source>
        <dbReference type="PROSITE" id="PS51819"/>
    </source>
</evidence>
<evidence type="ECO:0000313" key="4">
    <source>
        <dbReference type="Proteomes" id="UP000050417"/>
    </source>
</evidence>
<dbReference type="SUPFAM" id="SSF54593">
    <property type="entry name" value="Glyoxalase/Bleomycin resistance protein/Dihydroxybiphenyl dioxygenase"/>
    <property type="match status" value="1"/>
</dbReference>
<accession>A0A0P6X1D1</accession>
<name>A0A0P6X1D1_9CHLR</name>
<proteinExistence type="predicted"/>
<dbReference type="PANTHER" id="PTHR43048:SF3">
    <property type="entry name" value="METHYLMALONYL-COA EPIMERASE, MITOCHONDRIAL"/>
    <property type="match status" value="1"/>
</dbReference>
<dbReference type="GO" id="GO:0046872">
    <property type="term" value="F:metal ion binding"/>
    <property type="evidence" value="ECO:0007669"/>
    <property type="project" value="UniProtKB-KW"/>
</dbReference>
<reference evidence="3 4" key="1">
    <citation type="submission" date="2015-07" db="EMBL/GenBank/DDBJ databases">
        <title>Genome sequence of Ornatilinea apprima DSM 23815.</title>
        <authorList>
            <person name="Hemp J."/>
            <person name="Ward L.M."/>
            <person name="Pace L.A."/>
            <person name="Fischer W.W."/>
        </authorList>
    </citation>
    <scope>NUCLEOTIDE SEQUENCE [LARGE SCALE GENOMIC DNA]</scope>
    <source>
        <strain evidence="3 4">P3M-1</strain>
    </source>
</reference>
<dbReference type="Gene3D" id="3.10.180.10">
    <property type="entry name" value="2,3-Dihydroxybiphenyl 1,2-Dioxygenase, domain 1"/>
    <property type="match status" value="1"/>
</dbReference>
<keyword evidence="4" id="KW-1185">Reference proteome</keyword>
<dbReference type="PROSITE" id="PS51819">
    <property type="entry name" value="VOC"/>
    <property type="match status" value="1"/>
</dbReference>
<dbReference type="PANTHER" id="PTHR43048">
    <property type="entry name" value="METHYLMALONYL-COA EPIMERASE"/>
    <property type="match status" value="1"/>
</dbReference>
<dbReference type="Proteomes" id="UP000050417">
    <property type="component" value="Unassembled WGS sequence"/>
</dbReference>
<dbReference type="Pfam" id="PF13669">
    <property type="entry name" value="Glyoxalase_4"/>
    <property type="match status" value="1"/>
</dbReference>
<dbReference type="RefSeq" id="WP_075063816.1">
    <property type="nucleotide sequence ID" value="NZ_LGCL01000036.1"/>
</dbReference>
<dbReference type="InterPro" id="IPR029068">
    <property type="entry name" value="Glyas_Bleomycin-R_OHBP_Dase"/>
</dbReference>
<keyword evidence="1" id="KW-0479">Metal-binding</keyword>
<dbReference type="GO" id="GO:0004493">
    <property type="term" value="F:methylmalonyl-CoA epimerase activity"/>
    <property type="evidence" value="ECO:0007669"/>
    <property type="project" value="TreeGrafter"/>
</dbReference>
<evidence type="ECO:0000313" key="3">
    <source>
        <dbReference type="EMBL" id="KPL73068.1"/>
    </source>
</evidence>
<sequence>MIPQPKLPLPFLKNGIAQVALIVSNLEETVDNYSKLFGINEWHFYTYGPPLVKKMTYHGQPVEHRFRVALGYFGPMRVELIEAKEGQTIYQDFIDQHGYGVHHFGVLVEDMQTALSQAAEAGLEMIQDGSGFGLDGDGHYAYLNTENAIGVTIELIERPKHRNPPEKVYPASGE</sequence>
<dbReference type="InterPro" id="IPR051785">
    <property type="entry name" value="MMCE/EMCE_epimerase"/>
</dbReference>
<evidence type="ECO:0000256" key="1">
    <source>
        <dbReference type="ARBA" id="ARBA00022723"/>
    </source>
</evidence>
<dbReference type="GO" id="GO:0046491">
    <property type="term" value="P:L-methylmalonyl-CoA metabolic process"/>
    <property type="evidence" value="ECO:0007669"/>
    <property type="project" value="TreeGrafter"/>
</dbReference>
<gene>
    <name evidence="3" type="ORF">ADN00_14845</name>
</gene>